<organism evidence="3">
    <name type="scientific">marine metagenome</name>
    <dbReference type="NCBI Taxonomy" id="408172"/>
    <lineage>
        <taxon>unclassified sequences</taxon>
        <taxon>metagenomes</taxon>
        <taxon>ecological metagenomes</taxon>
    </lineage>
</organism>
<keyword evidence="1" id="KW-1133">Transmembrane helix</keyword>
<dbReference type="Gene3D" id="2.30.42.10">
    <property type="match status" value="1"/>
</dbReference>
<name>A0A381W7W6_9ZZZZ</name>
<dbReference type="SUPFAM" id="SSF50156">
    <property type="entry name" value="PDZ domain-like"/>
    <property type="match status" value="1"/>
</dbReference>
<feature type="transmembrane region" description="Helical" evidence="1">
    <location>
        <begin position="6"/>
        <end position="22"/>
    </location>
</feature>
<dbReference type="Pfam" id="PF13180">
    <property type="entry name" value="PDZ_2"/>
    <property type="match status" value="1"/>
</dbReference>
<feature type="domain" description="PDZ" evidence="2">
    <location>
        <begin position="63"/>
        <end position="134"/>
    </location>
</feature>
<proteinExistence type="predicted"/>
<protein>
    <recommendedName>
        <fullName evidence="2">PDZ domain-containing protein</fullName>
    </recommendedName>
</protein>
<dbReference type="AlphaFoldDB" id="A0A381W7W6"/>
<evidence type="ECO:0000259" key="2">
    <source>
        <dbReference type="Pfam" id="PF13180"/>
    </source>
</evidence>
<evidence type="ECO:0000256" key="1">
    <source>
        <dbReference type="SAM" id="Phobius"/>
    </source>
</evidence>
<dbReference type="InterPro" id="IPR036034">
    <property type="entry name" value="PDZ_sf"/>
</dbReference>
<sequence length="186" mass="21523">VYIDQFLMRSIIFLLIFSNLLFSQNKKERILLDFLDARYSGKTDSVAFYLDPNFVYNQMPYVGLGISTFVDRGVLKVSSVSPFGPAKSFLSKDDIILEVNGIKASKDNVRSGNLNFLGAKGDTVNIVFERDTNNFNTIKLALTNNQFKQGIDSFIKDIRNYNERWYEYDLELLDYFSKKNKMVLHY</sequence>
<feature type="non-terminal residue" evidence="3">
    <location>
        <position position="1"/>
    </location>
</feature>
<reference evidence="3" key="1">
    <citation type="submission" date="2018-05" db="EMBL/GenBank/DDBJ databases">
        <authorList>
            <person name="Lanie J.A."/>
            <person name="Ng W.-L."/>
            <person name="Kazmierczak K.M."/>
            <person name="Andrzejewski T.M."/>
            <person name="Davidsen T.M."/>
            <person name="Wayne K.J."/>
            <person name="Tettelin H."/>
            <person name="Glass J.I."/>
            <person name="Rusch D."/>
            <person name="Podicherti R."/>
            <person name="Tsui H.-C.T."/>
            <person name="Winkler M.E."/>
        </authorList>
    </citation>
    <scope>NUCLEOTIDE SEQUENCE</scope>
</reference>
<accession>A0A381W7W6</accession>
<keyword evidence="1" id="KW-0812">Transmembrane</keyword>
<gene>
    <name evidence="3" type="ORF">METZ01_LOCUS101504</name>
</gene>
<feature type="non-terminal residue" evidence="3">
    <location>
        <position position="186"/>
    </location>
</feature>
<keyword evidence="1" id="KW-0472">Membrane</keyword>
<dbReference type="EMBL" id="UINC01010982">
    <property type="protein sequence ID" value="SVA48650.1"/>
    <property type="molecule type" value="Genomic_DNA"/>
</dbReference>
<dbReference type="InterPro" id="IPR001478">
    <property type="entry name" value="PDZ"/>
</dbReference>
<evidence type="ECO:0000313" key="3">
    <source>
        <dbReference type="EMBL" id="SVA48650.1"/>
    </source>
</evidence>